<keyword evidence="2" id="KW-0813">Transport</keyword>
<keyword evidence="2" id="KW-0407">Ion channel</keyword>
<dbReference type="AlphaFoldDB" id="A0A076FIP7"/>
<evidence type="ECO:0000259" key="1">
    <source>
        <dbReference type="Pfam" id="PF11933"/>
    </source>
</evidence>
<name>A0A076FIP7_9SAUR</name>
<sequence>PTTSEMENKKRQSSSFQISMDLLEDPTIRERAMSIASIITNTME</sequence>
<dbReference type="GO" id="GO:0034220">
    <property type="term" value="P:monoatomic ion transmembrane transport"/>
    <property type="evidence" value="ECO:0007669"/>
    <property type="project" value="UniProtKB-KW"/>
</dbReference>
<feature type="non-terminal residue" evidence="2">
    <location>
        <position position="44"/>
    </location>
</feature>
<organism evidence="2">
    <name type="scientific">Thamnophis sirtalis</name>
    <dbReference type="NCBI Taxonomy" id="35019"/>
    <lineage>
        <taxon>Eukaryota</taxon>
        <taxon>Metazoa</taxon>
        <taxon>Chordata</taxon>
        <taxon>Craniata</taxon>
        <taxon>Vertebrata</taxon>
        <taxon>Euteleostomi</taxon>
        <taxon>Lepidosauria</taxon>
        <taxon>Squamata</taxon>
        <taxon>Bifurcata</taxon>
        <taxon>Unidentata</taxon>
        <taxon>Episquamata</taxon>
        <taxon>Toxicofera</taxon>
        <taxon>Serpentes</taxon>
        <taxon>Colubroidea</taxon>
        <taxon>Colubridae</taxon>
        <taxon>Natricinae</taxon>
        <taxon>Thamnophis</taxon>
    </lineage>
</organism>
<feature type="domain" description="Voltage-gated Na+ ion channel cytoplasmic" evidence="1">
    <location>
        <begin position="2"/>
        <end position="37"/>
    </location>
</feature>
<gene>
    <name evidence="2" type="primary">SCN9A</name>
</gene>
<dbReference type="Pfam" id="PF11933">
    <property type="entry name" value="Na_trans_cytopl"/>
    <property type="match status" value="1"/>
</dbReference>
<dbReference type="InterPro" id="IPR024583">
    <property type="entry name" value="Na_trans_cytopl"/>
</dbReference>
<feature type="non-terminal residue" evidence="2">
    <location>
        <position position="1"/>
    </location>
</feature>
<reference evidence="2" key="1">
    <citation type="journal article" date="2014" name="Mol. Biol. Evol.">
        <title>Parallel evolution of tetrodotoxin resistance in three voltage-gated sodium channel genes in the garter snake Thamnophis sirtalis.</title>
        <authorList>
            <person name="McGlothlin J.W."/>
            <person name="Chuckalovcak J.P."/>
            <person name="Janes D.E."/>
            <person name="Edwards S.V."/>
            <person name="Feldman C.R."/>
            <person name="Brodie E.D.Jr."/>
            <person name="Pfrender M.E."/>
            <person name="Brodie E.D.III."/>
        </authorList>
    </citation>
    <scope>NUCLEOTIDE SEQUENCE</scope>
    <source>
        <strain evidence="2">Contig00019</strain>
    </source>
</reference>
<accession>A0A076FIP7</accession>
<proteinExistence type="predicted"/>
<protein>
    <submittedName>
        <fullName evidence="2">Sodium channel protein type 9 subunit alpha</fullName>
    </submittedName>
</protein>
<evidence type="ECO:0000313" key="2">
    <source>
        <dbReference type="EMBL" id="AII15731.1"/>
    </source>
</evidence>
<dbReference type="EMBL" id="KJ908889">
    <property type="protein sequence ID" value="AII15731.1"/>
    <property type="molecule type" value="Genomic_DNA"/>
</dbReference>
<keyword evidence="2" id="KW-0406">Ion transport</keyword>